<evidence type="ECO:0000313" key="3">
    <source>
        <dbReference type="Proteomes" id="UP000479190"/>
    </source>
</evidence>
<proteinExistence type="predicted"/>
<dbReference type="EMBL" id="CADCXV010000906">
    <property type="protein sequence ID" value="CAB0038452.1"/>
    <property type="molecule type" value="Genomic_DNA"/>
</dbReference>
<name>A0A6H5ILZ7_9HYME</name>
<reference evidence="2 3" key="1">
    <citation type="submission" date="2020-02" db="EMBL/GenBank/DDBJ databases">
        <authorList>
            <person name="Ferguson B K."/>
        </authorList>
    </citation>
    <scope>NUCLEOTIDE SEQUENCE [LARGE SCALE GENOMIC DNA]</scope>
</reference>
<dbReference type="AlphaFoldDB" id="A0A6H5ILZ7"/>
<keyword evidence="1" id="KW-0040">ANK repeat</keyword>
<dbReference type="PROSITE" id="PS50088">
    <property type="entry name" value="ANK_REPEAT"/>
    <property type="match status" value="1"/>
</dbReference>
<gene>
    <name evidence="2" type="ORF">TBRA_LOCUS10233</name>
</gene>
<dbReference type="InterPro" id="IPR002110">
    <property type="entry name" value="Ankyrin_rpt"/>
</dbReference>
<dbReference type="Gene3D" id="1.25.40.20">
    <property type="entry name" value="Ankyrin repeat-containing domain"/>
    <property type="match status" value="1"/>
</dbReference>
<dbReference type="Proteomes" id="UP000479190">
    <property type="component" value="Unassembled WGS sequence"/>
</dbReference>
<accession>A0A6H5ILZ7</accession>
<organism evidence="2 3">
    <name type="scientific">Trichogramma brassicae</name>
    <dbReference type="NCBI Taxonomy" id="86971"/>
    <lineage>
        <taxon>Eukaryota</taxon>
        <taxon>Metazoa</taxon>
        <taxon>Ecdysozoa</taxon>
        <taxon>Arthropoda</taxon>
        <taxon>Hexapoda</taxon>
        <taxon>Insecta</taxon>
        <taxon>Pterygota</taxon>
        <taxon>Neoptera</taxon>
        <taxon>Endopterygota</taxon>
        <taxon>Hymenoptera</taxon>
        <taxon>Apocrita</taxon>
        <taxon>Proctotrupomorpha</taxon>
        <taxon>Chalcidoidea</taxon>
        <taxon>Trichogrammatidae</taxon>
        <taxon>Trichogramma</taxon>
    </lineage>
</organism>
<keyword evidence="3" id="KW-1185">Reference proteome</keyword>
<evidence type="ECO:0000256" key="1">
    <source>
        <dbReference type="PROSITE-ProRule" id="PRU00023"/>
    </source>
</evidence>
<protein>
    <submittedName>
        <fullName evidence="2">Uncharacterized protein</fullName>
    </submittedName>
</protein>
<feature type="repeat" description="ANK" evidence="1">
    <location>
        <begin position="92"/>
        <end position="120"/>
    </location>
</feature>
<dbReference type="InterPro" id="IPR036770">
    <property type="entry name" value="Ankyrin_rpt-contain_sf"/>
</dbReference>
<dbReference type="OrthoDB" id="5406014at2759"/>
<dbReference type="PROSITE" id="PS50297">
    <property type="entry name" value="ANK_REP_REGION"/>
    <property type="match status" value="1"/>
</dbReference>
<dbReference type="SUPFAM" id="SSF48403">
    <property type="entry name" value="Ankyrin repeat"/>
    <property type="match status" value="1"/>
</dbReference>
<evidence type="ECO:0000313" key="2">
    <source>
        <dbReference type="EMBL" id="CAB0038452.1"/>
    </source>
</evidence>
<sequence>MFLKTKEEKERRWKLMRRDDKFDGTQLPRVFDRIKLSQFLLRRGCDDEAMGWCAALDRELKDRYDGHDAAKLFFELNDQLGQTVEIEARDNEGRTPLQWAVARFLPKTVDVLLDRGADLSNFVFPSSMHYFGPGEWAPTLSLAAGALACVERLQKRGYELDRDDALTIMKFFSKRKLFKMSADLAENWYDDQEFAEEAKEIMVKPSLSLYDLVRLRPGRAAKILAYQDYYDFACSIDVWPKLPRGYRDACAVHLCEQLSRRFCQLWTLDAFWKLIHYRLPVEPEDDNLKKLMIPVQDEELPNLTPLQRAIDQELRRAKQVKLLKQISVHDFCMSDVDECFYLSPAELWWRWELSARERIRGCYASRRLTIRVYSSGTYNGCVCKLGQGASETHELVRARRGGETQSERDKTRVREKQLSRAPVRMIDDRIFNDSPGFRIGRDCERDESRERAL</sequence>